<feature type="compositionally biased region" description="Basic residues" evidence="3">
    <location>
        <begin position="96"/>
        <end position="105"/>
    </location>
</feature>
<dbReference type="GO" id="GO:0030496">
    <property type="term" value="C:midbody"/>
    <property type="evidence" value="ECO:0007669"/>
    <property type="project" value="TreeGrafter"/>
</dbReference>
<name>A0A8D0C4S7_SALMN</name>
<feature type="compositionally biased region" description="Polar residues" evidence="3">
    <location>
        <begin position="475"/>
        <end position="487"/>
    </location>
</feature>
<dbReference type="GeneTree" id="ENSGT00730000111073"/>
<comment type="subcellular location">
    <subcellularLocation>
        <location evidence="1">Cytoplasm</location>
    </subcellularLocation>
</comment>
<dbReference type="GO" id="GO:0000281">
    <property type="term" value="P:mitotic cytokinesis"/>
    <property type="evidence" value="ECO:0007669"/>
    <property type="project" value="TreeGrafter"/>
</dbReference>
<feature type="region of interest" description="Disordered" evidence="3">
    <location>
        <begin position="313"/>
        <end position="443"/>
    </location>
</feature>
<dbReference type="InterPro" id="IPR022006">
    <property type="entry name" value="INCENP_N"/>
</dbReference>
<feature type="region of interest" description="Disordered" evidence="3">
    <location>
        <begin position="44"/>
        <end position="118"/>
    </location>
</feature>
<dbReference type="GO" id="GO:0051257">
    <property type="term" value="P:meiotic spindle midzone assembly"/>
    <property type="evidence" value="ECO:0007669"/>
    <property type="project" value="TreeGrafter"/>
</dbReference>
<feature type="region of interest" description="Disordered" evidence="3">
    <location>
        <begin position="260"/>
        <end position="285"/>
    </location>
</feature>
<feature type="region of interest" description="Disordered" evidence="3">
    <location>
        <begin position="475"/>
        <end position="531"/>
    </location>
</feature>
<dbReference type="Proteomes" id="UP000694421">
    <property type="component" value="Unplaced"/>
</dbReference>
<dbReference type="GO" id="GO:0005737">
    <property type="term" value="C:cytoplasm"/>
    <property type="evidence" value="ECO:0007669"/>
    <property type="project" value="UniProtKB-SubCell"/>
</dbReference>
<evidence type="ECO:0000256" key="3">
    <source>
        <dbReference type="SAM" id="MobiDB-lite"/>
    </source>
</evidence>
<evidence type="ECO:0000256" key="2">
    <source>
        <dbReference type="ARBA" id="ARBA00022490"/>
    </source>
</evidence>
<proteinExistence type="predicted"/>
<dbReference type="OMA" id="SANCEMS"/>
<keyword evidence="2" id="KW-0963">Cytoplasm</keyword>
<dbReference type="GO" id="GO:0051310">
    <property type="term" value="P:metaphase chromosome alignment"/>
    <property type="evidence" value="ECO:0007669"/>
    <property type="project" value="TreeGrafter"/>
</dbReference>
<organism evidence="5 6">
    <name type="scientific">Salvator merianae</name>
    <name type="common">Argentine black and white tegu</name>
    <name type="synonym">Tupinambis merianae</name>
    <dbReference type="NCBI Taxonomy" id="96440"/>
    <lineage>
        <taxon>Eukaryota</taxon>
        <taxon>Metazoa</taxon>
        <taxon>Chordata</taxon>
        <taxon>Craniata</taxon>
        <taxon>Vertebrata</taxon>
        <taxon>Euteleostomi</taxon>
        <taxon>Lepidosauria</taxon>
        <taxon>Squamata</taxon>
        <taxon>Bifurcata</taxon>
        <taxon>Unidentata</taxon>
        <taxon>Episquamata</taxon>
        <taxon>Laterata</taxon>
        <taxon>Teiioidea</taxon>
        <taxon>Teiidae</taxon>
        <taxon>Salvator</taxon>
    </lineage>
</organism>
<evidence type="ECO:0000313" key="6">
    <source>
        <dbReference type="Proteomes" id="UP000694421"/>
    </source>
</evidence>
<reference evidence="5" key="1">
    <citation type="submission" date="2025-08" db="UniProtKB">
        <authorList>
            <consortium name="Ensembl"/>
        </authorList>
    </citation>
    <scope>IDENTIFICATION</scope>
</reference>
<reference evidence="5" key="2">
    <citation type="submission" date="2025-09" db="UniProtKB">
        <authorList>
            <consortium name="Ensembl"/>
        </authorList>
    </citation>
    <scope>IDENTIFICATION</scope>
</reference>
<feature type="region of interest" description="Disordered" evidence="3">
    <location>
        <begin position="550"/>
        <end position="572"/>
    </location>
</feature>
<feature type="compositionally biased region" description="Basic and acidic residues" evidence="3">
    <location>
        <begin position="376"/>
        <end position="396"/>
    </location>
</feature>
<keyword evidence="6" id="KW-1185">Reference proteome</keyword>
<dbReference type="GO" id="GO:0005634">
    <property type="term" value="C:nucleus"/>
    <property type="evidence" value="ECO:0007669"/>
    <property type="project" value="TreeGrafter"/>
</dbReference>
<evidence type="ECO:0000313" key="5">
    <source>
        <dbReference type="Ensembl" id="ENSSMRP00000017237.1"/>
    </source>
</evidence>
<feature type="domain" description="Chromosome passenger complex (CPC) protein INCENP N-terminal" evidence="4">
    <location>
        <begin position="8"/>
        <end position="40"/>
    </location>
</feature>
<dbReference type="AlphaFoldDB" id="A0A8D0C4S7"/>
<dbReference type="Gene3D" id="1.20.5.3600">
    <property type="match status" value="1"/>
</dbReference>
<dbReference type="PANTHER" id="PTHR13142">
    <property type="entry name" value="INNER CENTROMERE PROTEIN"/>
    <property type="match status" value="1"/>
</dbReference>
<protein>
    <recommendedName>
        <fullName evidence="4">Chromosome passenger complex (CPC) protein INCENP N-terminal domain-containing protein</fullName>
    </recommendedName>
</protein>
<dbReference type="GO" id="GO:0000776">
    <property type="term" value="C:kinetochore"/>
    <property type="evidence" value="ECO:0007669"/>
    <property type="project" value="TreeGrafter"/>
</dbReference>
<evidence type="ECO:0000259" key="4">
    <source>
        <dbReference type="Pfam" id="PF12178"/>
    </source>
</evidence>
<dbReference type="GO" id="GO:1990385">
    <property type="term" value="C:meiotic spindle midzone"/>
    <property type="evidence" value="ECO:0007669"/>
    <property type="project" value="TreeGrafter"/>
</dbReference>
<dbReference type="Ensembl" id="ENSSMRT00000020185.1">
    <property type="protein sequence ID" value="ENSSMRP00000017237.1"/>
    <property type="gene ID" value="ENSSMRG00000013434.1"/>
</dbReference>
<feature type="compositionally biased region" description="Basic and acidic residues" evidence="3">
    <location>
        <begin position="490"/>
        <end position="528"/>
    </location>
</feature>
<feature type="compositionally biased region" description="Basic residues" evidence="3">
    <location>
        <begin position="358"/>
        <end position="367"/>
    </location>
</feature>
<evidence type="ECO:0000256" key="1">
    <source>
        <dbReference type="ARBA" id="ARBA00004496"/>
    </source>
</evidence>
<feature type="compositionally biased region" description="Basic and acidic residues" evidence="3">
    <location>
        <begin position="411"/>
        <end position="427"/>
    </location>
</feature>
<accession>A0A8D0C4S7</accession>
<sequence>MLKTVNPARLEQQAQSKLAEFLTNVDNRDFLWLDEILEEATKLFSSNSDGEPQLMPKTPSQKNRRKKKRVSSVNNDHFATKRLSKRDSTQTISSKRASRNVRKKNSGVTKDDMENTSPCGRVTRARAIKLSVPSDVPLKKLSICLANDRIPLVEISGNERHSADLELRKTPSQPETVDLTLPVSQESPVKRSQSLSKAALHVVPDTPEAQMREKREVCKLKIANVPCTTGTANEEPTTQENVYVQLQQSSQPSEAILNLNQSPQTPTAPRGARNSVRRSLIGRPSMNSKTSLIEKCSLSFQREKMIRNSIRKSLSKRRISRQVSSAYEHRDETAVDKELAESELKSPPVLHSPVTSKIGKKSLRSHKNSMTSVTKIIKDHQEKDKEEVSSKKRDELQQPQSARRKPSYKRAVNERDDGQHSEDELSPPRKKVPSPQYPSSKAVRPFKTFLHTVHKNQVLMMTPGSVSRNGTIKSFLRQNTPLRTTPQEGFVEKERQRLENLKKKEEAEQQRRKKQEEEKKRQLEETKRKREAHIRKVLQARERVVQMEEEKKRRLEQKHAQHEEKNEKVREEKLAEDKVKKKAAAKKLELEIQRKQEEEARKQKALQLVKSWFMGREVLWMSINMFNFCVVLRASLLLLK</sequence>
<feature type="compositionally biased region" description="Basic and acidic residues" evidence="3">
    <location>
        <begin position="327"/>
        <end position="344"/>
    </location>
</feature>
<dbReference type="GO" id="GO:0032133">
    <property type="term" value="C:chromosome passenger complex"/>
    <property type="evidence" value="ECO:0007669"/>
    <property type="project" value="TreeGrafter"/>
</dbReference>
<dbReference type="Pfam" id="PF12178">
    <property type="entry name" value="INCENP_N"/>
    <property type="match status" value="1"/>
</dbReference>
<dbReference type="PANTHER" id="PTHR13142:SF1">
    <property type="entry name" value="INNER CENTROMERE PROTEIN"/>
    <property type="match status" value="1"/>
</dbReference>